<dbReference type="PANTHER" id="PTHR47926:SF350">
    <property type="entry name" value="(WILD MALAYSIAN BANANA) HYPOTHETICAL PROTEIN"/>
    <property type="match status" value="1"/>
</dbReference>
<dbReference type="PROSITE" id="PS51375">
    <property type="entry name" value="PPR"/>
    <property type="match status" value="3"/>
</dbReference>
<dbReference type="Pfam" id="PF12854">
    <property type="entry name" value="PPR_1"/>
    <property type="match status" value="1"/>
</dbReference>
<dbReference type="InterPro" id="IPR002885">
    <property type="entry name" value="PPR_rpt"/>
</dbReference>
<keyword evidence="3" id="KW-1185">Reference proteome</keyword>
<dbReference type="Pfam" id="PF20431">
    <property type="entry name" value="E_motif"/>
    <property type="match status" value="1"/>
</dbReference>
<organism evidence="3 4">
    <name type="scientific">Ziziphus jujuba</name>
    <name type="common">Chinese jujube</name>
    <name type="synonym">Ziziphus sativa</name>
    <dbReference type="NCBI Taxonomy" id="326968"/>
    <lineage>
        <taxon>Eukaryota</taxon>
        <taxon>Viridiplantae</taxon>
        <taxon>Streptophyta</taxon>
        <taxon>Embryophyta</taxon>
        <taxon>Tracheophyta</taxon>
        <taxon>Spermatophyta</taxon>
        <taxon>Magnoliopsida</taxon>
        <taxon>eudicotyledons</taxon>
        <taxon>Gunneridae</taxon>
        <taxon>Pentapetalae</taxon>
        <taxon>rosids</taxon>
        <taxon>fabids</taxon>
        <taxon>Rosales</taxon>
        <taxon>Rhamnaceae</taxon>
        <taxon>Paliureae</taxon>
        <taxon>Ziziphus</taxon>
    </lineage>
</organism>
<gene>
    <name evidence="4" type="primary">LOC112488758</name>
</gene>
<evidence type="ECO:0000313" key="3">
    <source>
        <dbReference type="Proteomes" id="UP001652623"/>
    </source>
</evidence>
<dbReference type="KEGG" id="zju:112488758"/>
<dbReference type="Proteomes" id="UP001652623">
    <property type="component" value="Chromosome 1"/>
</dbReference>
<reference evidence="4" key="2">
    <citation type="submission" date="2025-08" db="UniProtKB">
        <authorList>
            <consortium name="RefSeq"/>
        </authorList>
    </citation>
    <scope>IDENTIFICATION</scope>
    <source>
        <tissue evidence="4">Seedling</tissue>
    </source>
</reference>
<proteinExistence type="predicted"/>
<dbReference type="GeneID" id="112488758"/>
<feature type="repeat" description="PPR" evidence="2">
    <location>
        <begin position="306"/>
        <end position="340"/>
    </location>
</feature>
<sequence>MCRSFFKSIPDFPFLRLLQRCSSMKEVKQIHAHTITQGFARFAYINSKFLAFSALSEHGDMRYAEAVFNQIPVPNVFDCNSMVLGFLKIAQPEMGLSVYTKMRRRGIEPNARTFTVLVKACVELRLIGQLHCQIVKFGHEFDAYIISSLISVYSKCGAMEVACRVFDQRLHENVVCWTSLISGYCSNGLVDEARDLFDEMPERNAVSYSAMVSGYVWNGCFNEAIELFRELKNRAREKLRGSLLVSILNACASIGAFAEGKWIHLYVDENGFEYELELGTALIDFYAKCGCIEDALEIFSIMPSKDVTTWTAMIVGLAVNGKNNLGLELFKEMEMNGPKPNAVTFIGVLSACNHEAMVNEAWTFFGRMNKVYGISPLIEHYGCLVDILARYGRLKQAEILIRSMPMEPDGAIWGSLLNGCLMHGHVELGDKVGKLLIQLEPQHSGRYVLLANIYATMGRWEYVMGLRKMMKDKDVVAVSAWSFIEIDGVVHKFLADDKSHSHSGKIYKVLNQLKGELRSSSIIYDVLLFPA</sequence>
<dbReference type="RefSeq" id="XP_024934210.3">
    <property type="nucleotide sequence ID" value="XM_025078442.3"/>
</dbReference>
<reference evidence="3" key="1">
    <citation type="submission" date="2025-05" db="UniProtKB">
        <authorList>
            <consortium name="RefSeq"/>
        </authorList>
    </citation>
    <scope>NUCLEOTIDE SEQUENCE [LARGE SCALE GENOMIC DNA]</scope>
</reference>
<evidence type="ECO:0000256" key="1">
    <source>
        <dbReference type="ARBA" id="ARBA00022737"/>
    </source>
</evidence>
<protein>
    <submittedName>
        <fullName evidence="4">Pentatricopeptide repeat-containing protein At5g66520-like</fullName>
    </submittedName>
</protein>
<dbReference type="NCBIfam" id="TIGR00756">
    <property type="entry name" value="PPR"/>
    <property type="match status" value="4"/>
</dbReference>
<name>A0A6P6GK72_ZIZJJ</name>
<dbReference type="KEGG" id="zju:107403244"/>
<dbReference type="GO" id="GO:0009451">
    <property type="term" value="P:RNA modification"/>
    <property type="evidence" value="ECO:0007669"/>
    <property type="project" value="InterPro"/>
</dbReference>
<dbReference type="InterPro" id="IPR046960">
    <property type="entry name" value="PPR_At4g14850-like_plant"/>
</dbReference>
<dbReference type="GO" id="GO:0003723">
    <property type="term" value="F:RNA binding"/>
    <property type="evidence" value="ECO:0007669"/>
    <property type="project" value="InterPro"/>
</dbReference>
<dbReference type="PANTHER" id="PTHR47926">
    <property type="entry name" value="PENTATRICOPEPTIDE REPEAT-CONTAINING PROTEIN"/>
    <property type="match status" value="1"/>
</dbReference>
<feature type="repeat" description="PPR" evidence="2">
    <location>
        <begin position="173"/>
        <end position="207"/>
    </location>
</feature>
<dbReference type="InterPro" id="IPR011990">
    <property type="entry name" value="TPR-like_helical_dom_sf"/>
</dbReference>
<evidence type="ECO:0000313" key="4">
    <source>
        <dbReference type="RefSeq" id="XP_024934210.3"/>
    </source>
</evidence>
<evidence type="ECO:0000256" key="2">
    <source>
        <dbReference type="PROSITE-ProRule" id="PRU00708"/>
    </source>
</evidence>
<dbReference type="InterPro" id="IPR046848">
    <property type="entry name" value="E_motif"/>
</dbReference>
<keyword evidence="1" id="KW-0677">Repeat</keyword>
<dbReference type="InParanoid" id="A0A6P6GK72"/>
<feature type="repeat" description="PPR" evidence="2">
    <location>
        <begin position="75"/>
        <end position="109"/>
    </location>
</feature>
<dbReference type="AlphaFoldDB" id="A0A6P6GK72"/>
<dbReference type="Pfam" id="PF01535">
    <property type="entry name" value="PPR"/>
    <property type="match status" value="2"/>
</dbReference>
<dbReference type="Pfam" id="PF13041">
    <property type="entry name" value="PPR_2"/>
    <property type="match status" value="2"/>
</dbReference>
<dbReference type="Gene3D" id="1.25.40.10">
    <property type="entry name" value="Tetratricopeptide repeat domain"/>
    <property type="match status" value="3"/>
</dbReference>
<accession>A0A6P6GK72</accession>